<protein>
    <submittedName>
        <fullName evidence="1">Uncharacterized protein</fullName>
    </submittedName>
</protein>
<accession>A0A5P2C3A3</accession>
<reference evidence="1 2" key="1">
    <citation type="submission" date="2018-05" db="EMBL/GenBank/DDBJ databases">
        <title>Streptomyces venezuelae.</title>
        <authorList>
            <person name="Kim W."/>
            <person name="Lee N."/>
            <person name="Cho B.-K."/>
        </authorList>
    </citation>
    <scope>NUCLEOTIDE SEQUENCE [LARGE SCALE GENOMIC DNA]</scope>
    <source>
        <strain evidence="1 2">ATCC 14584</strain>
    </source>
</reference>
<dbReference type="AlphaFoldDB" id="A0A5P2C3A3"/>
<dbReference type="EMBL" id="CP029192">
    <property type="protein sequence ID" value="QES35129.1"/>
    <property type="molecule type" value="Genomic_DNA"/>
</dbReference>
<organism evidence="1 2">
    <name type="scientific">Streptomyces venezuelae</name>
    <dbReference type="NCBI Taxonomy" id="54571"/>
    <lineage>
        <taxon>Bacteria</taxon>
        <taxon>Bacillati</taxon>
        <taxon>Actinomycetota</taxon>
        <taxon>Actinomycetes</taxon>
        <taxon>Kitasatosporales</taxon>
        <taxon>Streptomycetaceae</taxon>
        <taxon>Streptomyces</taxon>
    </lineage>
</organism>
<name>A0A5P2C3A3_STRVZ</name>
<gene>
    <name evidence="1" type="ORF">DEJ48_18460</name>
</gene>
<sequence length="154" mass="16871">MSAAFDWLARAQDEPRKARLEWAEQGIALLPLGTRFNSVCLPASLVYEAVGTGDLNTVAATLAELLGGPVIHNRVQHRYHALVECSPTQRWMREYSEAPMLGIGHHLSVPASDLRGPTGLYWAVRPRIVGGLCPVRSVATLVHIARSESRRGPQ</sequence>
<proteinExistence type="predicted"/>
<dbReference type="Proteomes" id="UP000322927">
    <property type="component" value="Chromosome"/>
</dbReference>
<evidence type="ECO:0000313" key="2">
    <source>
        <dbReference type="Proteomes" id="UP000322927"/>
    </source>
</evidence>
<evidence type="ECO:0000313" key="1">
    <source>
        <dbReference type="EMBL" id="QES35129.1"/>
    </source>
</evidence>